<gene>
    <name evidence="2" type="ORF">KQI88_09660</name>
</gene>
<evidence type="ECO:0000313" key="2">
    <source>
        <dbReference type="EMBL" id="MBU5676685.1"/>
    </source>
</evidence>
<protein>
    <recommendedName>
        <fullName evidence="4">DUF2383 domain-containing protein</fullName>
    </recommendedName>
</protein>
<feature type="region of interest" description="Disordered" evidence="1">
    <location>
        <begin position="17"/>
        <end position="51"/>
    </location>
</feature>
<organism evidence="2 3">
    <name type="scientific">Alkaliphilus flagellatus</name>
    <dbReference type="NCBI Taxonomy" id="2841507"/>
    <lineage>
        <taxon>Bacteria</taxon>
        <taxon>Bacillati</taxon>
        <taxon>Bacillota</taxon>
        <taxon>Clostridia</taxon>
        <taxon>Peptostreptococcales</taxon>
        <taxon>Natronincolaceae</taxon>
        <taxon>Alkaliphilus</taxon>
    </lineage>
</organism>
<sequence>MKVARVDQRPYVEPVKSIKSKHIEKGNTKSEKPVEEAVKYEPSKDDKPVTYQKTGHVYDHEAVAKLKRQSEEAYAHLRGLIEKLLLKQGHSLKTITSEEWAGIQIDEPTRLEAQSMIAPGGPLSAEAVSDRIVDFAKAISGGDVEKLDKLRDAIEEGFKQAESILGQLPEVSKETYRLVMEKLDKWSKEGKSLEK</sequence>
<feature type="compositionally biased region" description="Basic and acidic residues" evidence="1">
    <location>
        <begin position="21"/>
        <end position="48"/>
    </location>
</feature>
<evidence type="ECO:0000256" key="1">
    <source>
        <dbReference type="SAM" id="MobiDB-lite"/>
    </source>
</evidence>
<proteinExistence type="predicted"/>
<dbReference type="Proteomes" id="UP000779508">
    <property type="component" value="Unassembled WGS sequence"/>
</dbReference>
<comment type="caution">
    <text evidence="2">The sequence shown here is derived from an EMBL/GenBank/DDBJ whole genome shotgun (WGS) entry which is preliminary data.</text>
</comment>
<evidence type="ECO:0008006" key="4">
    <source>
        <dbReference type="Google" id="ProtNLM"/>
    </source>
</evidence>
<keyword evidence="3" id="KW-1185">Reference proteome</keyword>
<evidence type="ECO:0000313" key="3">
    <source>
        <dbReference type="Proteomes" id="UP000779508"/>
    </source>
</evidence>
<reference evidence="2 3" key="1">
    <citation type="submission" date="2021-06" db="EMBL/GenBank/DDBJ databases">
        <authorList>
            <person name="Sun Q."/>
            <person name="Li D."/>
        </authorList>
    </citation>
    <scope>NUCLEOTIDE SEQUENCE [LARGE SCALE GENOMIC DNA]</scope>
    <source>
        <strain evidence="2 3">MSJ-5</strain>
    </source>
</reference>
<name>A0ABS6G2H7_9FIRM</name>
<dbReference type="EMBL" id="JAHLQK010000003">
    <property type="protein sequence ID" value="MBU5676685.1"/>
    <property type="molecule type" value="Genomic_DNA"/>
</dbReference>
<dbReference type="RefSeq" id="WP_216416756.1">
    <property type="nucleotide sequence ID" value="NZ_JAHLQK010000003.1"/>
</dbReference>
<accession>A0ABS6G2H7</accession>